<dbReference type="GO" id="GO:0004497">
    <property type="term" value="F:monooxygenase activity"/>
    <property type="evidence" value="ECO:0007669"/>
    <property type="project" value="UniProtKB-KW"/>
</dbReference>
<dbReference type="PRINTS" id="PR00385">
    <property type="entry name" value="P450"/>
</dbReference>
<evidence type="ECO:0000256" key="4">
    <source>
        <dbReference type="ARBA" id="ARBA00023004"/>
    </source>
</evidence>
<evidence type="ECO:0000256" key="3">
    <source>
        <dbReference type="ARBA" id="ARBA00023002"/>
    </source>
</evidence>
<evidence type="ECO:0000256" key="6">
    <source>
        <dbReference type="RuleBase" id="RU000461"/>
    </source>
</evidence>
<dbReference type="CDD" id="cd11064">
    <property type="entry name" value="CYP86A"/>
    <property type="match status" value="1"/>
</dbReference>
<dbReference type="SUPFAM" id="SSF48264">
    <property type="entry name" value="Cytochrome P450"/>
    <property type="match status" value="1"/>
</dbReference>
<dbReference type="GO" id="GO:0006629">
    <property type="term" value="P:lipid metabolic process"/>
    <property type="evidence" value="ECO:0007669"/>
    <property type="project" value="UniProtKB-ARBA"/>
</dbReference>
<dbReference type="OMA" id="RPEYIEY"/>
<keyword evidence="7" id="KW-1133">Transmembrane helix</keyword>
<evidence type="ECO:0000256" key="2">
    <source>
        <dbReference type="ARBA" id="ARBA00022723"/>
    </source>
</evidence>
<dbReference type="Pfam" id="PF00067">
    <property type="entry name" value="p450"/>
    <property type="match status" value="1"/>
</dbReference>
<evidence type="ECO:0000256" key="7">
    <source>
        <dbReference type="SAM" id="Phobius"/>
    </source>
</evidence>
<dbReference type="EMBL" id="CM016555">
    <property type="protein sequence ID" value="TKW19433.1"/>
    <property type="molecule type" value="Genomic_DNA"/>
</dbReference>
<evidence type="ECO:0000256" key="5">
    <source>
        <dbReference type="PIRSR" id="PIRSR602401-1"/>
    </source>
</evidence>
<keyword evidence="6" id="KW-0503">Monooxygenase</keyword>
<dbReference type="InterPro" id="IPR001128">
    <property type="entry name" value="Cyt_P450"/>
</dbReference>
<accession>A0A4U6UXE9</accession>
<evidence type="ECO:0000313" key="8">
    <source>
        <dbReference type="EMBL" id="TKW19433.1"/>
    </source>
</evidence>
<reference evidence="8" key="1">
    <citation type="submission" date="2019-03" db="EMBL/GenBank/DDBJ databases">
        <title>WGS assembly of Setaria viridis.</title>
        <authorList>
            <person name="Huang P."/>
            <person name="Jenkins J."/>
            <person name="Grimwood J."/>
            <person name="Barry K."/>
            <person name="Healey A."/>
            <person name="Mamidi S."/>
            <person name="Sreedasyam A."/>
            <person name="Shu S."/>
            <person name="Feldman M."/>
            <person name="Wu J."/>
            <person name="Yu Y."/>
            <person name="Chen C."/>
            <person name="Johnson J."/>
            <person name="Rokhsar D."/>
            <person name="Baxter I."/>
            <person name="Schmutz J."/>
            <person name="Brutnell T."/>
            <person name="Kellogg E."/>
        </authorList>
    </citation>
    <scope>NUCLEOTIDE SEQUENCE [LARGE SCALE GENOMIC DNA]</scope>
</reference>
<organism evidence="8 9">
    <name type="scientific">Setaria viridis</name>
    <name type="common">Green bristlegrass</name>
    <name type="synonym">Setaria italica subsp. viridis</name>
    <dbReference type="NCBI Taxonomy" id="4556"/>
    <lineage>
        <taxon>Eukaryota</taxon>
        <taxon>Viridiplantae</taxon>
        <taxon>Streptophyta</taxon>
        <taxon>Embryophyta</taxon>
        <taxon>Tracheophyta</taxon>
        <taxon>Spermatophyta</taxon>
        <taxon>Magnoliopsida</taxon>
        <taxon>Liliopsida</taxon>
        <taxon>Poales</taxon>
        <taxon>Poaceae</taxon>
        <taxon>PACMAD clade</taxon>
        <taxon>Panicoideae</taxon>
        <taxon>Panicodae</taxon>
        <taxon>Paniceae</taxon>
        <taxon>Cenchrinae</taxon>
        <taxon>Setaria</taxon>
    </lineage>
</organism>
<dbReference type="Gramene" id="TKW19433">
    <property type="protein sequence ID" value="TKW19433"/>
    <property type="gene ID" value="SEVIR_4G019300v2"/>
</dbReference>
<keyword evidence="9" id="KW-1185">Reference proteome</keyword>
<evidence type="ECO:0008006" key="10">
    <source>
        <dbReference type="Google" id="ProtNLM"/>
    </source>
</evidence>
<protein>
    <recommendedName>
        <fullName evidence="10">Cytochrome P450</fullName>
    </recommendedName>
</protein>
<dbReference type="PANTHER" id="PTHR24296">
    <property type="entry name" value="CYTOCHROME P450"/>
    <property type="match status" value="1"/>
</dbReference>
<dbReference type="PRINTS" id="PR00463">
    <property type="entry name" value="EP450I"/>
</dbReference>
<evidence type="ECO:0000256" key="1">
    <source>
        <dbReference type="ARBA" id="ARBA00010617"/>
    </source>
</evidence>
<keyword evidence="4 5" id="KW-0408">Iron</keyword>
<name>A0A4U6UXE9_SETVI</name>
<gene>
    <name evidence="8" type="ORF">SEVIR_4G019300v2</name>
</gene>
<dbReference type="Gene3D" id="1.10.630.10">
    <property type="entry name" value="Cytochrome P450"/>
    <property type="match status" value="1"/>
</dbReference>
<keyword evidence="2 5" id="KW-0479">Metal-binding</keyword>
<dbReference type="GO" id="GO:0016705">
    <property type="term" value="F:oxidoreductase activity, acting on paired donors, with incorporation or reduction of molecular oxygen"/>
    <property type="evidence" value="ECO:0007669"/>
    <property type="project" value="InterPro"/>
</dbReference>
<evidence type="ECO:0000313" key="9">
    <source>
        <dbReference type="Proteomes" id="UP000298652"/>
    </source>
</evidence>
<sequence length="560" mass="64066">MVILTPMLNGQKNNQMVILHSCSEKTAEVAAPMASQLSSLAATAGLCLLSALAIALLAVTIYILGVVASFAVFCIREYAWRAHDRPPLVGTVFRLLKNFNRLFDEHVEYALAHRTSRILFLGHSELWTSDPQVIEHILKTSFSKYRKGDFNIQIMKDLFGDGIFATDGKKWRHQRKLASHEFSTRVLRDFSSVVFRINAAKLAEKISSAAANGTAIDMQDLLMKTTMDSIFKVGFGFELNTLSGSDEPSMQFSEAFDEANFLVFHRYVDIFWKLKRLLNIGSEAKLKRDIEIIDNFVMHLIHQKREQMKNGRDYATAKKKGREDILTRFILASEEDPETMNDRYLRDIVLNFLIAGKDTSASTLSWFFYMLCKNPVVQDKVATEINESLEWAEEDNNIENFTARLNEGAIENMPYLHAAITETLRLYPAVPVDGKIADEDDTLPNGHRVTKGDGVNYMIYAMGRMTYLWGEDAEEFRPERWLVNGVFQQENPYKFVAFNAGLRVCLGKDFAYRQMKIMAATMVHFFRFKLEDESKEPIYKVMFTLHMDKGLHLYAYPRSA</sequence>
<dbReference type="InterPro" id="IPR036396">
    <property type="entry name" value="Cyt_P450_sf"/>
</dbReference>
<keyword evidence="7" id="KW-0812">Transmembrane</keyword>
<dbReference type="GO" id="GO:0020037">
    <property type="term" value="F:heme binding"/>
    <property type="evidence" value="ECO:0007669"/>
    <property type="project" value="InterPro"/>
</dbReference>
<dbReference type="AlphaFoldDB" id="A0A4U6UXE9"/>
<dbReference type="InterPro" id="IPR017972">
    <property type="entry name" value="Cyt_P450_CS"/>
</dbReference>
<keyword evidence="3 6" id="KW-0560">Oxidoreductase</keyword>
<comment type="similarity">
    <text evidence="1 6">Belongs to the cytochrome P450 family.</text>
</comment>
<proteinExistence type="inferred from homology"/>
<feature type="transmembrane region" description="Helical" evidence="7">
    <location>
        <begin position="42"/>
        <end position="75"/>
    </location>
</feature>
<feature type="binding site" description="axial binding residue" evidence="5">
    <location>
        <position position="505"/>
    </location>
    <ligand>
        <name>heme</name>
        <dbReference type="ChEBI" id="CHEBI:30413"/>
    </ligand>
    <ligandPart>
        <name>Fe</name>
        <dbReference type="ChEBI" id="CHEBI:18248"/>
    </ligandPart>
</feature>
<keyword evidence="7" id="KW-0472">Membrane</keyword>
<comment type="cofactor">
    <cofactor evidence="5">
        <name>heme</name>
        <dbReference type="ChEBI" id="CHEBI:30413"/>
    </cofactor>
</comment>
<keyword evidence="5 6" id="KW-0349">Heme</keyword>
<dbReference type="Proteomes" id="UP000298652">
    <property type="component" value="Chromosome 4"/>
</dbReference>
<dbReference type="InterPro" id="IPR002401">
    <property type="entry name" value="Cyt_P450_E_grp-I"/>
</dbReference>
<dbReference type="GO" id="GO:0005506">
    <property type="term" value="F:iron ion binding"/>
    <property type="evidence" value="ECO:0007669"/>
    <property type="project" value="InterPro"/>
</dbReference>
<dbReference type="PROSITE" id="PS00086">
    <property type="entry name" value="CYTOCHROME_P450"/>
    <property type="match status" value="1"/>
</dbReference>